<evidence type="ECO:0008006" key="3">
    <source>
        <dbReference type="Google" id="ProtNLM"/>
    </source>
</evidence>
<proteinExistence type="predicted"/>
<comment type="caution">
    <text evidence="1">The sequence shown here is derived from an EMBL/GenBank/DDBJ whole genome shotgun (WGS) entry which is preliminary data.</text>
</comment>
<protein>
    <recommendedName>
        <fullName evidence="3">Integrase zinc-binding domain-containing protein</fullName>
    </recommendedName>
</protein>
<dbReference type="Proteomes" id="UP000257109">
    <property type="component" value="Unassembled WGS sequence"/>
</dbReference>
<evidence type="ECO:0000313" key="2">
    <source>
        <dbReference type="Proteomes" id="UP000257109"/>
    </source>
</evidence>
<dbReference type="EMBL" id="QJKJ01004163">
    <property type="protein sequence ID" value="RDX95300.1"/>
    <property type="molecule type" value="Genomic_DNA"/>
</dbReference>
<organism evidence="1 2">
    <name type="scientific">Mucuna pruriens</name>
    <name type="common">Velvet bean</name>
    <name type="synonym">Dolichos pruriens</name>
    <dbReference type="NCBI Taxonomy" id="157652"/>
    <lineage>
        <taxon>Eukaryota</taxon>
        <taxon>Viridiplantae</taxon>
        <taxon>Streptophyta</taxon>
        <taxon>Embryophyta</taxon>
        <taxon>Tracheophyta</taxon>
        <taxon>Spermatophyta</taxon>
        <taxon>Magnoliopsida</taxon>
        <taxon>eudicotyledons</taxon>
        <taxon>Gunneridae</taxon>
        <taxon>Pentapetalae</taxon>
        <taxon>rosids</taxon>
        <taxon>fabids</taxon>
        <taxon>Fabales</taxon>
        <taxon>Fabaceae</taxon>
        <taxon>Papilionoideae</taxon>
        <taxon>50 kb inversion clade</taxon>
        <taxon>NPAAA clade</taxon>
        <taxon>indigoferoid/millettioid clade</taxon>
        <taxon>Phaseoleae</taxon>
        <taxon>Mucuna</taxon>
    </lineage>
</organism>
<keyword evidence="2" id="KW-1185">Reference proteome</keyword>
<feature type="non-terminal residue" evidence="1">
    <location>
        <position position="89"/>
    </location>
</feature>
<evidence type="ECO:0000313" key="1">
    <source>
        <dbReference type="EMBL" id="RDX95300.1"/>
    </source>
</evidence>
<sequence length="89" mass="11019">MTLIWNYLHNHTSIEDKVEGIKVRWTAVRYIFQTYHLYKRGYTKSHVDSTWVTSWQHRYLMRKDCRLYVRSCRVCQAYDPIDHFLTKEM</sequence>
<gene>
    <name evidence="1" type="ORF">CR513_22201</name>
</gene>
<accession>A0A371GXK5</accession>
<dbReference type="AlphaFoldDB" id="A0A371GXK5"/>
<reference evidence="1" key="1">
    <citation type="submission" date="2018-05" db="EMBL/GenBank/DDBJ databases">
        <title>Draft genome of Mucuna pruriens seed.</title>
        <authorList>
            <person name="Nnadi N.E."/>
            <person name="Vos R."/>
            <person name="Hasami M.H."/>
            <person name="Devisetty U.K."/>
            <person name="Aguiy J.C."/>
        </authorList>
    </citation>
    <scope>NUCLEOTIDE SEQUENCE [LARGE SCALE GENOMIC DNA]</scope>
    <source>
        <strain evidence="1">JCA_2017</strain>
    </source>
</reference>
<name>A0A371GXK5_MUCPR</name>